<organism evidence="5 6">
    <name type="scientific">Enterocloster clostridioformis</name>
    <dbReference type="NCBI Taxonomy" id="1531"/>
    <lineage>
        <taxon>Bacteria</taxon>
        <taxon>Bacillati</taxon>
        <taxon>Bacillota</taxon>
        <taxon>Clostridia</taxon>
        <taxon>Lachnospirales</taxon>
        <taxon>Lachnospiraceae</taxon>
        <taxon>Enterocloster</taxon>
    </lineage>
</organism>
<evidence type="ECO:0000313" key="5">
    <source>
        <dbReference type="EMBL" id="CUQ19431.1"/>
    </source>
</evidence>
<keyword evidence="2" id="KW-0812">Transmembrane</keyword>
<keyword evidence="2" id="KW-0472">Membrane</keyword>
<feature type="compositionally biased region" description="Low complexity" evidence="1">
    <location>
        <begin position="40"/>
        <end position="51"/>
    </location>
</feature>
<evidence type="ECO:0000256" key="2">
    <source>
        <dbReference type="SAM" id="Phobius"/>
    </source>
</evidence>
<dbReference type="AlphaFoldDB" id="A0A174UFE8"/>
<feature type="signal peptide" evidence="3">
    <location>
        <begin position="1"/>
        <end position="28"/>
    </location>
</feature>
<evidence type="ECO:0000256" key="1">
    <source>
        <dbReference type="SAM" id="MobiDB-lite"/>
    </source>
</evidence>
<accession>A0A174UFE8</accession>
<feature type="transmembrane region" description="Helical" evidence="2">
    <location>
        <begin position="163"/>
        <end position="184"/>
    </location>
</feature>
<evidence type="ECO:0000259" key="4">
    <source>
        <dbReference type="Pfam" id="PF14283"/>
    </source>
</evidence>
<name>A0A174UFE8_9FIRM</name>
<gene>
    <name evidence="5" type="ORF">ERS852480_05113</name>
</gene>
<feature type="domain" description="Mobile element protein CD1107-like" evidence="4">
    <location>
        <begin position="58"/>
        <end position="192"/>
    </location>
</feature>
<feature type="chain" id="PRO_5008034749" evidence="3">
    <location>
        <begin position="29"/>
        <end position="237"/>
    </location>
</feature>
<feature type="compositionally biased region" description="Acidic residues" evidence="1">
    <location>
        <begin position="140"/>
        <end position="150"/>
    </location>
</feature>
<sequence>MKKPNLHRLSALAACLLCGTYFTIPAYAQSSEPQAETTSAETIPVETVTPEEPAEPNPFTPDGTGTVVDKATDKDGKEFYTITTPDENIFFLVIDNQKSSENVYFLNAVTETDLLPLAEKDGEGTAVEPETTPAPKTEPETETPTEEPEQPEPAPKEDKADNGLFSLLLVAAVVLIGGGAGYYFKIYKPKHQAPDLEDDYCEYEEEAEEPEESEEDDTPPWNEEEPEAGGEDKEDRK</sequence>
<keyword evidence="2" id="KW-1133">Transmembrane helix</keyword>
<feature type="region of interest" description="Disordered" evidence="1">
    <location>
        <begin position="197"/>
        <end position="237"/>
    </location>
</feature>
<evidence type="ECO:0000313" key="6">
    <source>
        <dbReference type="Proteomes" id="UP000095512"/>
    </source>
</evidence>
<proteinExistence type="predicted"/>
<evidence type="ECO:0000256" key="3">
    <source>
        <dbReference type="SAM" id="SignalP"/>
    </source>
</evidence>
<feature type="compositionally biased region" description="Acidic residues" evidence="1">
    <location>
        <begin position="197"/>
        <end position="229"/>
    </location>
</feature>
<protein>
    <submittedName>
        <fullName evidence="5">SH3 type 3 domain-containing protein</fullName>
    </submittedName>
</protein>
<dbReference type="Pfam" id="PF14283">
    <property type="entry name" value="CD1107-like"/>
    <property type="match status" value="1"/>
</dbReference>
<dbReference type="EMBL" id="CZAB01000109">
    <property type="protein sequence ID" value="CUQ19431.1"/>
    <property type="molecule type" value="Genomic_DNA"/>
</dbReference>
<dbReference type="InterPro" id="IPR025376">
    <property type="entry name" value="CD1107-like_dom"/>
</dbReference>
<keyword evidence="3" id="KW-0732">Signal</keyword>
<reference evidence="5 6" key="1">
    <citation type="submission" date="2015-09" db="EMBL/GenBank/DDBJ databases">
        <authorList>
            <consortium name="Pathogen Informatics"/>
        </authorList>
    </citation>
    <scope>NUCLEOTIDE SEQUENCE [LARGE SCALE GENOMIC DNA]</scope>
    <source>
        <strain evidence="5 6">2789STDY5834865</strain>
    </source>
</reference>
<dbReference type="Proteomes" id="UP000095512">
    <property type="component" value="Unassembled WGS sequence"/>
</dbReference>
<feature type="region of interest" description="Disordered" evidence="1">
    <location>
        <begin position="123"/>
        <end position="160"/>
    </location>
</feature>
<dbReference type="RefSeq" id="WP_009296704.1">
    <property type="nucleotide sequence ID" value="NZ_CZAB01000109.1"/>
</dbReference>
<feature type="region of interest" description="Disordered" evidence="1">
    <location>
        <begin position="31"/>
        <end position="67"/>
    </location>
</feature>